<dbReference type="InterPro" id="IPR029033">
    <property type="entry name" value="His_PPase_superfam"/>
</dbReference>
<dbReference type="EC" id="3.1.3.-" evidence="1"/>
<dbReference type="GO" id="GO:0016787">
    <property type="term" value="F:hydrolase activity"/>
    <property type="evidence" value="ECO:0007669"/>
    <property type="project" value="UniProtKB-KW"/>
</dbReference>
<reference evidence="2" key="2">
    <citation type="submission" date="2016-04" db="EMBL/GenBank/DDBJ databases">
        <title>First Complete Genome Sequence of a Subdivision 6 Acidobacterium.</title>
        <authorList>
            <person name="Huang S."/>
            <person name="Vieira S."/>
            <person name="Bunk B."/>
            <person name="Riedel T."/>
            <person name="Sproeer C."/>
            <person name="Overmann J."/>
        </authorList>
    </citation>
    <scope>NUCLEOTIDE SEQUENCE [LARGE SCALE GENOMIC DNA]</scope>
    <source>
        <strain evidence="2">DSM 100886 HEG_-6_39</strain>
    </source>
</reference>
<dbReference type="SUPFAM" id="SSF53254">
    <property type="entry name" value="Phosphoglycerate mutase-like"/>
    <property type="match status" value="1"/>
</dbReference>
<dbReference type="CDD" id="cd07067">
    <property type="entry name" value="HP_PGM_like"/>
    <property type="match status" value="1"/>
</dbReference>
<organism evidence="1 2">
    <name type="scientific">Luteitalea pratensis</name>
    <dbReference type="NCBI Taxonomy" id="1855912"/>
    <lineage>
        <taxon>Bacteria</taxon>
        <taxon>Pseudomonadati</taxon>
        <taxon>Acidobacteriota</taxon>
        <taxon>Vicinamibacteria</taxon>
        <taxon>Vicinamibacterales</taxon>
        <taxon>Vicinamibacteraceae</taxon>
        <taxon>Luteitalea</taxon>
    </lineage>
</organism>
<dbReference type="RefSeq" id="WP_157899228.1">
    <property type="nucleotide sequence ID" value="NZ_CP015136.1"/>
</dbReference>
<name>A0A143PMJ5_LUTPR</name>
<sequence length="170" mass="18506">MATELQLLLVRHAIAEERGAAWPDDEQRPLSHDGARKWKRAARGLARVVPVVDHLLTSPLTRTFQTAEILAKALSPSPKVQLLDALRPATRPGALVTALRARSPKGTVALVGHEPMLSELAALLLHLQGPLEFRKGAAMLLITSGFGTRGPARLEWFLTPRVLREVAGKD</sequence>
<dbReference type="Pfam" id="PF00300">
    <property type="entry name" value="His_Phos_1"/>
    <property type="match status" value="1"/>
</dbReference>
<evidence type="ECO:0000313" key="2">
    <source>
        <dbReference type="Proteomes" id="UP000076079"/>
    </source>
</evidence>
<dbReference type="EMBL" id="CP015136">
    <property type="protein sequence ID" value="AMY09827.1"/>
    <property type="molecule type" value="Genomic_DNA"/>
</dbReference>
<evidence type="ECO:0000313" key="1">
    <source>
        <dbReference type="EMBL" id="AMY09827.1"/>
    </source>
</evidence>
<proteinExistence type="predicted"/>
<dbReference type="Proteomes" id="UP000076079">
    <property type="component" value="Chromosome"/>
</dbReference>
<dbReference type="KEGG" id="abac:LuPra_03053"/>
<dbReference type="InterPro" id="IPR013078">
    <property type="entry name" value="His_Pase_superF_clade-1"/>
</dbReference>
<keyword evidence="2" id="KW-1185">Reference proteome</keyword>
<keyword evidence="1" id="KW-0378">Hydrolase</keyword>
<gene>
    <name evidence="1" type="primary">sixA</name>
    <name evidence="1" type="ORF">LuPra_03053</name>
</gene>
<accession>A0A143PMJ5</accession>
<dbReference type="OrthoDB" id="129269at2"/>
<protein>
    <submittedName>
        <fullName evidence="1">Phosphohistidine phosphatase SixA</fullName>
        <ecNumber evidence="1">3.1.3.-</ecNumber>
    </submittedName>
</protein>
<dbReference type="STRING" id="1855912.LuPra_03053"/>
<dbReference type="AlphaFoldDB" id="A0A143PMJ5"/>
<dbReference type="Gene3D" id="3.40.50.1240">
    <property type="entry name" value="Phosphoglycerate mutase-like"/>
    <property type="match status" value="1"/>
</dbReference>
<reference evidence="1 2" key="1">
    <citation type="journal article" date="2016" name="Genome Announc.">
        <title>First Complete Genome Sequence of a Subdivision 6 Acidobacterium Strain.</title>
        <authorList>
            <person name="Huang S."/>
            <person name="Vieira S."/>
            <person name="Bunk B."/>
            <person name="Riedel T."/>
            <person name="Sproer C."/>
            <person name="Overmann J."/>
        </authorList>
    </citation>
    <scope>NUCLEOTIDE SEQUENCE [LARGE SCALE GENOMIC DNA]</scope>
    <source>
        <strain evidence="2">DSM 100886 HEG_-6_39</strain>
    </source>
</reference>